<keyword evidence="5" id="KW-1185">Reference proteome</keyword>
<dbReference type="Proteomes" id="UP000018896">
    <property type="component" value="Unassembled WGS sequence"/>
</dbReference>
<dbReference type="FunFam" id="3.90.850.10:FF:000002">
    <property type="entry name" value="2-hydroxyhepta-2,4-diene-1,7-dioate isomerase"/>
    <property type="match status" value="1"/>
</dbReference>
<dbReference type="GO" id="GO:0046872">
    <property type="term" value="F:metal ion binding"/>
    <property type="evidence" value="ECO:0007669"/>
    <property type="project" value="UniProtKB-KW"/>
</dbReference>
<feature type="domain" description="Fumarylacetoacetase-like C-terminal" evidence="3">
    <location>
        <begin position="87"/>
        <end position="293"/>
    </location>
</feature>
<reference evidence="4 5" key="1">
    <citation type="journal article" date="2014" name="Genome Announc.">
        <title>Draft Genome Sequences of Three Alkaliphilic Bacillus Strains, Bacillus wakoensis JCM 9140T, Bacillus akibai JCM 9157T, and Bacillus hemicellulosilyticus JCM 9152T.</title>
        <authorList>
            <person name="Yuki M."/>
            <person name="Oshima K."/>
            <person name="Suda W."/>
            <person name="Oshida Y."/>
            <person name="Kitamura K."/>
            <person name="Iida T."/>
            <person name="Hattori M."/>
            <person name="Ohkuma M."/>
        </authorList>
    </citation>
    <scope>NUCLEOTIDE SEQUENCE [LARGE SCALE GENOMIC DNA]</scope>
    <source>
        <strain evidence="4 5">JCM 9157</strain>
    </source>
</reference>
<protein>
    <submittedName>
        <fullName evidence="4">Fumarylacetoacetate hydrolase family protein</fullName>
    </submittedName>
</protein>
<sequence length="294" mass="32874">MITVSMVREDKMVLGVRTENGIFDVEKAVAKIPEQTNIPRTVQSLLKSGEQGRFALENLVKELSGNQEFFLEETAITFGPCVPDPEKIICVGLNYKQHADECQMDYPETPILFSKFANALSGHQQDIKLPEKGTQFDYEAELVLVIGREAKNVSEEDALSYVYGYCNGNDLSVRDLQFKSTQWLLGKTTDGFCPTGPYLVSKDRIEDPDDLRVTLTLNGEVRQNSNTSDMIFNCSQIISYISQHMTLKPGDLILTGTPEGVLMGMKEEEREWLKAGDVVTVEIEGLGALTNRFK</sequence>
<dbReference type="eggNOG" id="COG0179">
    <property type="taxonomic scope" value="Bacteria"/>
</dbReference>
<organism evidence="4 5">
    <name type="scientific">Halalkalibacter akibai (strain ATCC 43226 / DSM 21942 / CIP 109018 / JCM 9157 / 1139)</name>
    <name type="common">Bacillus akibai</name>
    <dbReference type="NCBI Taxonomy" id="1236973"/>
    <lineage>
        <taxon>Bacteria</taxon>
        <taxon>Bacillati</taxon>
        <taxon>Bacillota</taxon>
        <taxon>Bacilli</taxon>
        <taxon>Bacillales</taxon>
        <taxon>Bacillaceae</taxon>
        <taxon>Halalkalibacter</taxon>
    </lineage>
</organism>
<comment type="similarity">
    <text evidence="1">Belongs to the FAH family.</text>
</comment>
<evidence type="ECO:0000259" key="3">
    <source>
        <dbReference type="Pfam" id="PF01557"/>
    </source>
</evidence>
<keyword evidence="2" id="KW-0479">Metal-binding</keyword>
<dbReference type="InterPro" id="IPR036663">
    <property type="entry name" value="Fumarylacetoacetase_C_sf"/>
</dbReference>
<dbReference type="GO" id="GO:0016787">
    <property type="term" value="F:hydrolase activity"/>
    <property type="evidence" value="ECO:0007669"/>
    <property type="project" value="UniProtKB-KW"/>
</dbReference>
<dbReference type="PANTHER" id="PTHR42796">
    <property type="entry name" value="FUMARYLACETOACETATE HYDROLASE DOMAIN-CONTAINING PROTEIN 2A-RELATED"/>
    <property type="match status" value="1"/>
</dbReference>
<dbReference type="SUPFAM" id="SSF56529">
    <property type="entry name" value="FAH"/>
    <property type="match status" value="1"/>
</dbReference>
<gene>
    <name evidence="4" type="ORF">JCM9157_3532</name>
</gene>
<name>W4QW45_HALA3</name>
<evidence type="ECO:0000313" key="5">
    <source>
        <dbReference type="Proteomes" id="UP000018896"/>
    </source>
</evidence>
<dbReference type="Gene3D" id="3.90.850.10">
    <property type="entry name" value="Fumarylacetoacetase-like, C-terminal domain"/>
    <property type="match status" value="1"/>
</dbReference>
<dbReference type="RefSeq" id="WP_235715036.1">
    <property type="nucleotide sequence ID" value="NZ_BAUV01000033.1"/>
</dbReference>
<dbReference type="EMBL" id="BAUV01000033">
    <property type="protein sequence ID" value="GAE36355.1"/>
    <property type="molecule type" value="Genomic_DNA"/>
</dbReference>
<dbReference type="InterPro" id="IPR011234">
    <property type="entry name" value="Fumarylacetoacetase-like_C"/>
</dbReference>
<comment type="caution">
    <text evidence="4">The sequence shown here is derived from an EMBL/GenBank/DDBJ whole genome shotgun (WGS) entry which is preliminary data.</text>
</comment>
<proteinExistence type="inferred from homology"/>
<keyword evidence="4" id="KW-0378">Hydrolase</keyword>
<dbReference type="InterPro" id="IPR051121">
    <property type="entry name" value="FAH"/>
</dbReference>
<evidence type="ECO:0000313" key="4">
    <source>
        <dbReference type="EMBL" id="GAE36355.1"/>
    </source>
</evidence>
<dbReference type="STRING" id="1236973.JCM9157_3532"/>
<dbReference type="AlphaFoldDB" id="W4QW45"/>
<dbReference type="GO" id="GO:0019752">
    <property type="term" value="P:carboxylic acid metabolic process"/>
    <property type="evidence" value="ECO:0007669"/>
    <property type="project" value="UniProtKB-ARBA"/>
</dbReference>
<evidence type="ECO:0000256" key="2">
    <source>
        <dbReference type="ARBA" id="ARBA00022723"/>
    </source>
</evidence>
<dbReference type="PANTHER" id="PTHR42796:SF4">
    <property type="entry name" value="FUMARYLACETOACETATE HYDROLASE DOMAIN-CONTAINING PROTEIN 2A"/>
    <property type="match status" value="1"/>
</dbReference>
<dbReference type="GO" id="GO:0016853">
    <property type="term" value="F:isomerase activity"/>
    <property type="evidence" value="ECO:0007669"/>
    <property type="project" value="UniProtKB-ARBA"/>
</dbReference>
<dbReference type="Pfam" id="PF01557">
    <property type="entry name" value="FAA_hydrolase"/>
    <property type="match status" value="1"/>
</dbReference>
<evidence type="ECO:0000256" key="1">
    <source>
        <dbReference type="ARBA" id="ARBA00010211"/>
    </source>
</evidence>
<accession>W4QW45</accession>